<dbReference type="RefSeq" id="WP_325775707.1">
    <property type="nucleotide sequence ID" value="NZ_VTDN01000007.1"/>
</dbReference>
<gene>
    <name evidence="2" type="ORF">I2F25_09770</name>
</gene>
<dbReference type="EMBL" id="VTDN01000007">
    <property type="protein sequence ID" value="MEB5477326.1"/>
    <property type="molecule type" value="Genomic_DNA"/>
</dbReference>
<dbReference type="PROSITE" id="PS51725">
    <property type="entry name" value="ABM"/>
    <property type="match status" value="1"/>
</dbReference>
<dbReference type="Gene3D" id="3.30.70.100">
    <property type="match status" value="1"/>
</dbReference>
<dbReference type="InterPro" id="IPR007138">
    <property type="entry name" value="ABM_dom"/>
</dbReference>
<comment type="caution">
    <text evidence="2">The sequence shown here is derived from an EMBL/GenBank/DDBJ whole genome shotgun (WGS) entry which is preliminary data.</text>
</comment>
<evidence type="ECO:0000313" key="3">
    <source>
        <dbReference type="Proteomes" id="UP001339883"/>
    </source>
</evidence>
<accession>A0ABU6DTZ3</accession>
<organism evidence="2 3">
    <name type="scientific">Acinetobacter pollinis</name>
    <dbReference type="NCBI Taxonomy" id="2605270"/>
    <lineage>
        <taxon>Bacteria</taxon>
        <taxon>Pseudomonadati</taxon>
        <taxon>Pseudomonadota</taxon>
        <taxon>Gammaproteobacteria</taxon>
        <taxon>Moraxellales</taxon>
        <taxon>Moraxellaceae</taxon>
        <taxon>Acinetobacter</taxon>
    </lineage>
</organism>
<evidence type="ECO:0000313" key="2">
    <source>
        <dbReference type="EMBL" id="MEB5477326.1"/>
    </source>
</evidence>
<feature type="domain" description="ABM" evidence="1">
    <location>
        <begin position="4"/>
        <end position="95"/>
    </location>
</feature>
<dbReference type="Proteomes" id="UP001339883">
    <property type="component" value="Unassembled WGS sequence"/>
</dbReference>
<keyword evidence="2" id="KW-0560">Oxidoreductase</keyword>
<name>A0ABU6DTZ3_9GAMM</name>
<dbReference type="InterPro" id="IPR011008">
    <property type="entry name" value="Dimeric_a/b-barrel"/>
</dbReference>
<dbReference type="SUPFAM" id="SSF54909">
    <property type="entry name" value="Dimeric alpha+beta barrel"/>
    <property type="match status" value="1"/>
</dbReference>
<reference evidence="2 3" key="1">
    <citation type="submission" date="2019-08" db="EMBL/GenBank/DDBJ databases">
        <title>Five species of Acinetobacter isolated from floral nectar and animal pollinators.</title>
        <authorList>
            <person name="Hendry T.A."/>
        </authorList>
    </citation>
    <scope>NUCLEOTIDE SEQUENCE [LARGE SCALE GENOMIC DNA]</scope>
    <source>
        <strain evidence="2 3">MD18.27</strain>
    </source>
</reference>
<proteinExistence type="predicted"/>
<dbReference type="InterPro" id="IPR050744">
    <property type="entry name" value="AI-2_Isomerase_LsrG"/>
</dbReference>
<keyword evidence="2" id="KW-0503">Monooxygenase</keyword>
<dbReference type="Pfam" id="PF03992">
    <property type="entry name" value="ABM"/>
    <property type="match status" value="1"/>
</dbReference>
<dbReference type="PANTHER" id="PTHR33336">
    <property type="entry name" value="QUINOL MONOOXYGENASE YGIN-RELATED"/>
    <property type="match status" value="1"/>
</dbReference>
<protein>
    <submittedName>
        <fullName evidence="2">Antibiotic biosynthesis monooxygenase</fullName>
    </submittedName>
</protein>
<sequence>MNNIYIIATMHFLDVNKDELHRELSSIVELSRAESGNIRYDLHQDQLNKNSFVFYEVWEDETALNTHKTSQHFQDFFAFVNKHATDVTIKNLSLFEL</sequence>
<keyword evidence="3" id="KW-1185">Reference proteome</keyword>
<dbReference type="PANTHER" id="PTHR33336:SF15">
    <property type="entry name" value="ABM DOMAIN-CONTAINING PROTEIN"/>
    <property type="match status" value="1"/>
</dbReference>
<dbReference type="GO" id="GO:0004497">
    <property type="term" value="F:monooxygenase activity"/>
    <property type="evidence" value="ECO:0007669"/>
    <property type="project" value="UniProtKB-KW"/>
</dbReference>
<evidence type="ECO:0000259" key="1">
    <source>
        <dbReference type="PROSITE" id="PS51725"/>
    </source>
</evidence>